<dbReference type="PROSITE" id="PS51272">
    <property type="entry name" value="SLH"/>
    <property type="match status" value="1"/>
</dbReference>
<dbReference type="InterPro" id="IPR015919">
    <property type="entry name" value="Cadherin-like_sf"/>
</dbReference>
<dbReference type="EMBL" id="CP049933">
    <property type="protein sequence ID" value="QIM19825.1"/>
    <property type="molecule type" value="Genomic_DNA"/>
</dbReference>
<evidence type="ECO:0000313" key="2">
    <source>
        <dbReference type="EMBL" id="QIM19825.1"/>
    </source>
</evidence>
<dbReference type="InterPro" id="IPR013783">
    <property type="entry name" value="Ig-like_fold"/>
</dbReference>
<accession>A0ABX6JZS0</accession>
<name>A0ABX6JZS0_9MICO</name>
<reference evidence="2 3" key="1">
    <citation type="submission" date="2020-03" db="EMBL/GenBank/DDBJ databases">
        <title>Leucobacter sp. nov., isolated from beetles.</title>
        <authorList>
            <person name="Hyun D.-W."/>
            <person name="Bae J.-W."/>
        </authorList>
    </citation>
    <scope>NUCLEOTIDE SEQUENCE [LARGE SCALE GENOMIC DNA]</scope>
    <source>
        <strain evidence="2 3">HDW9A</strain>
    </source>
</reference>
<proteinExistence type="predicted"/>
<dbReference type="Pfam" id="PF05345">
    <property type="entry name" value="He_PIG"/>
    <property type="match status" value="1"/>
</dbReference>
<gene>
    <name evidence="2" type="ORF">G7066_12735</name>
</gene>
<dbReference type="SUPFAM" id="SSF49313">
    <property type="entry name" value="Cadherin-like"/>
    <property type="match status" value="1"/>
</dbReference>
<organism evidence="2 3">
    <name type="scientific">Leucobacter coleopterorum</name>
    <dbReference type="NCBI Taxonomy" id="2714933"/>
    <lineage>
        <taxon>Bacteria</taxon>
        <taxon>Bacillati</taxon>
        <taxon>Actinomycetota</taxon>
        <taxon>Actinomycetes</taxon>
        <taxon>Micrococcales</taxon>
        <taxon>Microbacteriaceae</taxon>
        <taxon>Leucobacter</taxon>
    </lineage>
</organism>
<dbReference type="Pfam" id="PF00395">
    <property type="entry name" value="SLH"/>
    <property type="match status" value="1"/>
</dbReference>
<dbReference type="InterPro" id="IPR001119">
    <property type="entry name" value="SLH_dom"/>
</dbReference>
<keyword evidence="3" id="KW-1185">Reference proteome</keyword>
<sequence length="122" mass="13083">MSAGKLPDGLTLDGVTGKITGKPTKSASFSFTVEARNTAGVATANYTLKVTAAGTTPSCTVPRKVPVFADVATGQKFSKEIAWMKESKLSTGYADGSYRPKDDLSREAMAAFIYRLEMTYQR</sequence>
<protein>
    <recommendedName>
        <fullName evidence="1">SLH domain-containing protein</fullName>
    </recommendedName>
</protein>
<evidence type="ECO:0000313" key="3">
    <source>
        <dbReference type="Proteomes" id="UP000503441"/>
    </source>
</evidence>
<dbReference type="Proteomes" id="UP000503441">
    <property type="component" value="Chromosome"/>
</dbReference>
<feature type="domain" description="SLH" evidence="1">
    <location>
        <begin position="64"/>
        <end position="122"/>
    </location>
</feature>
<dbReference type="Gene3D" id="2.60.40.10">
    <property type="entry name" value="Immunoglobulins"/>
    <property type="match status" value="1"/>
</dbReference>
<evidence type="ECO:0000259" key="1">
    <source>
        <dbReference type="PROSITE" id="PS51272"/>
    </source>
</evidence>